<keyword evidence="1" id="KW-0343">GTPase activation</keyword>
<dbReference type="Gene3D" id="1.10.506.10">
    <property type="entry name" value="GTPase Activation - p120gap, domain 1"/>
    <property type="match status" value="1"/>
</dbReference>
<dbReference type="InterPro" id="IPR001936">
    <property type="entry name" value="RasGAP_dom"/>
</dbReference>
<organism evidence="3 4">
    <name type="scientific">Anaeramoeba ignava</name>
    <name type="common">Anaerobic marine amoeba</name>
    <dbReference type="NCBI Taxonomy" id="1746090"/>
    <lineage>
        <taxon>Eukaryota</taxon>
        <taxon>Metamonada</taxon>
        <taxon>Anaeramoebidae</taxon>
        <taxon>Anaeramoeba</taxon>
    </lineage>
</organism>
<dbReference type="PROSITE" id="PS50018">
    <property type="entry name" value="RAS_GTPASE_ACTIV_2"/>
    <property type="match status" value="1"/>
</dbReference>
<reference evidence="3" key="1">
    <citation type="submission" date="2022-10" db="EMBL/GenBank/DDBJ databases">
        <title>Novel sulphate-reducing endosymbionts in the free-living metamonad Anaeramoeba.</title>
        <authorList>
            <person name="Jerlstrom-Hultqvist J."/>
            <person name="Cepicka I."/>
            <person name="Gallot-Lavallee L."/>
            <person name="Salas-Leiva D."/>
            <person name="Curtis B.A."/>
            <person name="Zahonova K."/>
            <person name="Pipaliya S."/>
            <person name="Dacks J."/>
            <person name="Roger A.J."/>
        </authorList>
    </citation>
    <scope>NUCLEOTIDE SEQUENCE</scope>
    <source>
        <strain evidence="3">BMAN</strain>
    </source>
</reference>
<dbReference type="EMBL" id="JAPDFW010000045">
    <property type="protein sequence ID" value="KAJ5078754.1"/>
    <property type="molecule type" value="Genomic_DNA"/>
</dbReference>
<dbReference type="Pfam" id="PF00616">
    <property type="entry name" value="RasGAP"/>
    <property type="match status" value="1"/>
</dbReference>
<dbReference type="PANTHER" id="PTHR10194">
    <property type="entry name" value="RAS GTPASE-ACTIVATING PROTEINS"/>
    <property type="match status" value="1"/>
</dbReference>
<accession>A0A9Q0LUH9</accession>
<proteinExistence type="predicted"/>
<protein>
    <submittedName>
        <fullName evidence="3">Ras gtpase-activating protein</fullName>
    </submittedName>
</protein>
<evidence type="ECO:0000259" key="2">
    <source>
        <dbReference type="PROSITE" id="PS50018"/>
    </source>
</evidence>
<dbReference type="InterPro" id="IPR008936">
    <property type="entry name" value="Rho_GTPase_activation_prot"/>
</dbReference>
<dbReference type="SMART" id="SM00323">
    <property type="entry name" value="RasGAP"/>
    <property type="match status" value="1"/>
</dbReference>
<dbReference type="GO" id="GO:0005096">
    <property type="term" value="F:GTPase activator activity"/>
    <property type="evidence" value="ECO:0007669"/>
    <property type="project" value="UniProtKB-KW"/>
</dbReference>
<keyword evidence="4" id="KW-1185">Reference proteome</keyword>
<dbReference type="AlphaFoldDB" id="A0A9Q0LUH9"/>
<evidence type="ECO:0000313" key="4">
    <source>
        <dbReference type="Proteomes" id="UP001149090"/>
    </source>
</evidence>
<evidence type="ECO:0000313" key="3">
    <source>
        <dbReference type="EMBL" id="KAJ5078754.1"/>
    </source>
</evidence>
<feature type="domain" description="Ras-GAP" evidence="2">
    <location>
        <begin position="1"/>
        <end position="206"/>
    </location>
</feature>
<comment type="caution">
    <text evidence="3">The sequence shown here is derived from an EMBL/GenBank/DDBJ whole genome shotgun (WGS) entry which is preliminary data.</text>
</comment>
<dbReference type="OrthoDB" id="28245at2759"/>
<evidence type="ECO:0000256" key="1">
    <source>
        <dbReference type="ARBA" id="ARBA00022468"/>
    </source>
</evidence>
<gene>
    <name evidence="3" type="ORF">M0811_14707</name>
</gene>
<sequence length="325" mass="37411">MMVMLKILKVQSRRKQLFDMLISYESPILEFLIIKTNVCRCRFDNSLFRANSVANKMMTNYSRLIVNEYMIHILQKPTQEIIELLSNYEGNPFEIYPNPDDRESFNKENLERIQIYAKKFLDSILDSISKVPLGLRYLCAKLNEITSQFFSESQYVAIGGLVFLRLICPTIVAPNVFGILDQKEKITPKIRKALVVISKIIQSISNGCLFKDAGELVLLNEFVEESIPRLKGFMDSLIKPVYCLEPKPNDELNENVVVVDQKENDLVVFKVSENLSKCFLVSSNRFDLERKIIENIPIEKCSLPSKNEIESALDNIYNLDNNSSK</sequence>
<dbReference type="InterPro" id="IPR039360">
    <property type="entry name" value="Ras_GTPase"/>
</dbReference>
<dbReference type="Proteomes" id="UP001149090">
    <property type="component" value="Unassembled WGS sequence"/>
</dbReference>
<dbReference type="SUPFAM" id="SSF48350">
    <property type="entry name" value="GTPase activation domain, GAP"/>
    <property type="match status" value="1"/>
</dbReference>
<name>A0A9Q0LUH9_ANAIG</name>